<sequence length="177" mass="20997">MKIRVRDYVIIKGRRNLKLRKFYKYSRNFIFVLLIGILLFQCFDAIAFTGKRIINPPSLELGTKVEELFKEGKGHRVDEQIKLTGDVSMTIDGVIIDERRMYVFATLKNVDEMNLRVNMDGFLNHNIESRLYRESGAHYHVYERNGYTTKLYYELNKPLIVDRSIKFKVVMEKIEDF</sequence>
<name>U2E899_9MOLU</name>
<dbReference type="InParanoid" id="U2E899"/>
<reference evidence="1 2" key="1">
    <citation type="journal article" date="2011" name="J. Bacteriol.">
        <title>Genome sequence of Haloplasma contractile, an unusual contractile bacterium from a deep-sea anoxic brine lake.</title>
        <authorList>
            <person name="Antunes A."/>
            <person name="Alam I."/>
            <person name="El Dorry H."/>
            <person name="Siam R."/>
            <person name="Robertson A."/>
            <person name="Bajic V.B."/>
            <person name="Stingl U."/>
        </authorList>
    </citation>
    <scope>NUCLEOTIDE SEQUENCE [LARGE SCALE GENOMIC DNA]</scope>
    <source>
        <strain evidence="1 2">SSD-17B</strain>
    </source>
</reference>
<dbReference type="OrthoDB" id="2725974at2"/>
<proteinExistence type="predicted"/>
<gene>
    <name evidence="1" type="ORF">HLPCO_002535</name>
</gene>
<dbReference type="RefSeq" id="WP_008826598.1">
    <property type="nucleotide sequence ID" value="NZ_AFNU02000011.1"/>
</dbReference>
<protein>
    <submittedName>
        <fullName evidence="1">Uncharacterized protein</fullName>
    </submittedName>
</protein>
<dbReference type="Proteomes" id="UP000005707">
    <property type="component" value="Unassembled WGS sequence"/>
</dbReference>
<keyword evidence="2" id="KW-1185">Reference proteome</keyword>
<dbReference type="STRING" id="1033810.HLPCO_002535"/>
<accession>U2E899</accession>
<evidence type="ECO:0000313" key="2">
    <source>
        <dbReference type="Proteomes" id="UP000005707"/>
    </source>
</evidence>
<dbReference type="AlphaFoldDB" id="U2E899"/>
<dbReference type="EMBL" id="AFNU02000011">
    <property type="protein sequence ID" value="ERJ11413.1"/>
    <property type="molecule type" value="Genomic_DNA"/>
</dbReference>
<comment type="caution">
    <text evidence="1">The sequence shown here is derived from an EMBL/GenBank/DDBJ whole genome shotgun (WGS) entry which is preliminary data.</text>
</comment>
<reference evidence="1 2" key="2">
    <citation type="journal article" date="2013" name="PLoS ONE">
        <title>INDIGO - INtegrated Data Warehouse of MIcrobial GenOmes with Examples from the Red Sea Extremophiles.</title>
        <authorList>
            <person name="Alam I."/>
            <person name="Antunes A."/>
            <person name="Kamau A.A."/>
            <person name="Ba Alawi W."/>
            <person name="Kalkatawi M."/>
            <person name="Stingl U."/>
            <person name="Bajic V.B."/>
        </authorList>
    </citation>
    <scope>NUCLEOTIDE SEQUENCE [LARGE SCALE GENOMIC DNA]</scope>
    <source>
        <strain evidence="1 2">SSD-17B</strain>
    </source>
</reference>
<organism evidence="1 2">
    <name type="scientific">Haloplasma contractile SSD-17B</name>
    <dbReference type="NCBI Taxonomy" id="1033810"/>
    <lineage>
        <taxon>Bacteria</taxon>
        <taxon>Bacillati</taxon>
        <taxon>Mycoplasmatota</taxon>
        <taxon>Mollicutes</taxon>
        <taxon>Haloplasmatales</taxon>
        <taxon>Haloplasmataceae</taxon>
        <taxon>Haloplasma</taxon>
    </lineage>
</organism>
<evidence type="ECO:0000313" key="1">
    <source>
        <dbReference type="EMBL" id="ERJ11413.1"/>
    </source>
</evidence>